<name>A0A2C6DK64_9GAMM</name>
<reference evidence="2" key="1">
    <citation type="submission" date="2017-09" db="EMBL/GenBank/DDBJ databases">
        <title>FDA dAtabase for Regulatory Grade micrObial Sequences (FDA-ARGOS): Supporting development and validation of Infectious Disease Dx tests.</title>
        <authorList>
            <person name="Minogue T."/>
            <person name="Wolcott M."/>
            <person name="Wasieloski L."/>
            <person name="Aguilar W."/>
            <person name="Moore D."/>
            <person name="Tallon L."/>
            <person name="Sadzewicz L."/>
            <person name="Ott S."/>
            <person name="Zhao X."/>
            <person name="Nagaraj S."/>
            <person name="Vavikolanu K."/>
            <person name="Aluvathingal J."/>
            <person name="Nadendla S."/>
            <person name="Sichtig H."/>
        </authorList>
    </citation>
    <scope>NUCLEOTIDE SEQUENCE [LARGE SCALE GENOMIC DNA]</scope>
    <source>
        <strain evidence="2">FDAARGOS_387</strain>
    </source>
</reference>
<comment type="caution">
    <text evidence="1">The sequence shown here is derived from an EMBL/GenBank/DDBJ whole genome shotgun (WGS) entry which is preliminary data.</text>
</comment>
<keyword evidence="2" id="KW-1185">Reference proteome</keyword>
<evidence type="ECO:0000313" key="1">
    <source>
        <dbReference type="EMBL" id="PHI29221.1"/>
    </source>
</evidence>
<dbReference type="EMBL" id="PDDX01000001">
    <property type="protein sequence ID" value="PHI29221.1"/>
    <property type="molecule type" value="Genomic_DNA"/>
</dbReference>
<sequence length="132" mass="15478">MGHIKMNDENFVISNLLKLTLDNMLKWEMKFPPRIITEKTENYIPYYYEANFNGTVFALYEQRQTLYDSENDTTFLGSLFRLSIVKYNHLGVVVDVYPFTADNALYPLYEAVKSSLFEVNTIFNPSFWNSGQ</sequence>
<organism evidence="1 2">
    <name type="scientific">Budvicia aquatica</name>
    <dbReference type="NCBI Taxonomy" id="82979"/>
    <lineage>
        <taxon>Bacteria</taxon>
        <taxon>Pseudomonadati</taxon>
        <taxon>Pseudomonadota</taxon>
        <taxon>Gammaproteobacteria</taxon>
        <taxon>Enterobacterales</taxon>
        <taxon>Budviciaceae</taxon>
        <taxon>Budvicia</taxon>
    </lineage>
</organism>
<accession>A0A2C6DK64</accession>
<dbReference type="AlphaFoldDB" id="A0A2C6DK64"/>
<evidence type="ECO:0000313" key="2">
    <source>
        <dbReference type="Proteomes" id="UP000224974"/>
    </source>
</evidence>
<dbReference type="STRING" id="1111728.GCA_000427805_01960"/>
<gene>
    <name evidence="1" type="ORF">CRN84_07755</name>
</gene>
<dbReference type="Proteomes" id="UP000224974">
    <property type="component" value="Unassembled WGS sequence"/>
</dbReference>
<protein>
    <submittedName>
        <fullName evidence="1">Uncharacterized protein</fullName>
    </submittedName>
</protein>
<proteinExistence type="predicted"/>